<accession>A0A844APP3</accession>
<dbReference type="Gene3D" id="3.40.720.10">
    <property type="entry name" value="Alkaline Phosphatase, subunit A"/>
    <property type="match status" value="1"/>
</dbReference>
<comment type="caution">
    <text evidence="1">The sequence shown here is derived from an EMBL/GenBank/DDBJ whole genome shotgun (WGS) entry which is preliminary data.</text>
</comment>
<organism evidence="1 2">
    <name type="scientific">Caenimonas koreensis DSM 17982</name>
    <dbReference type="NCBI Taxonomy" id="1121255"/>
    <lineage>
        <taxon>Bacteria</taxon>
        <taxon>Pseudomonadati</taxon>
        <taxon>Pseudomonadota</taxon>
        <taxon>Betaproteobacteria</taxon>
        <taxon>Burkholderiales</taxon>
        <taxon>Comamonadaceae</taxon>
        <taxon>Caenimonas</taxon>
    </lineage>
</organism>
<proteinExistence type="predicted"/>
<dbReference type="InterPro" id="IPR017850">
    <property type="entry name" value="Alkaline_phosphatase_core_sf"/>
</dbReference>
<dbReference type="Pfam" id="PF01663">
    <property type="entry name" value="Phosphodiest"/>
    <property type="match status" value="1"/>
</dbReference>
<reference evidence="1 2" key="1">
    <citation type="submission" date="2019-11" db="EMBL/GenBank/DDBJ databases">
        <title>Caenimonas koreensis gen. nov., sp. nov., isolated from activated sludge.</title>
        <authorList>
            <person name="Seung H.R."/>
        </authorList>
    </citation>
    <scope>NUCLEOTIDE SEQUENCE [LARGE SCALE GENOMIC DNA]</scope>
    <source>
        <strain evidence="1 2">EMB320</strain>
    </source>
</reference>
<evidence type="ECO:0000313" key="1">
    <source>
        <dbReference type="EMBL" id="MRD46065.1"/>
    </source>
</evidence>
<dbReference type="AlphaFoldDB" id="A0A844APP3"/>
<dbReference type="RefSeq" id="WP_153583422.1">
    <property type="nucleotide sequence ID" value="NZ_WJBU01000002.1"/>
</dbReference>
<name>A0A844APP3_9BURK</name>
<dbReference type="Proteomes" id="UP000487350">
    <property type="component" value="Unassembled WGS sequence"/>
</dbReference>
<sequence length="532" mass="58984">MTAPVIAIGIDAMSPELLERWVSEGKLPVLARLFAKGTYARQINTNLYRVENSWLTFLQGCTIDKSREWGHQQYDAGKYQLNENATYRFNTLQPFYALAPGKRVAVFDIPLTRMVPNVDGVQLLGWGTEVNQILRQSQPPGLMRELIDKHGRHPLYDTITNADDGAETLSYRIPSAYDYTRLAEVKAMLLAAIGQRTAILKDVMARERWDLFMATYAEAHTAGHIFWHLSQPHLLSQTRPPGTQGDWMLEIVQAIDTGLGELLAAAPQDAQVILFSPHGMVGNAIDLYAMFLLPELLYRWSTGKAAFTGGAAGEPVPAPRADYTRHWREEVWALRTPHGNDTLESPYEQEKRGDPLDWDPGNWYRDQWHKMRAFVLPGYSEGLIRINVAGRDGDGGVPPESFDALCDELTALAKQIVDPRSGERLVQDVIRVRQGPFDDAVQLSAADLMVVWREDVETDVADHPTLGRVGPAPFFRTGGHSSEGFVLMCGPGFEPGARMGKVTTPQVTATVMQMMGAAVPPQVDGVGLVPTP</sequence>
<evidence type="ECO:0008006" key="3">
    <source>
        <dbReference type="Google" id="ProtNLM"/>
    </source>
</evidence>
<evidence type="ECO:0000313" key="2">
    <source>
        <dbReference type="Proteomes" id="UP000487350"/>
    </source>
</evidence>
<keyword evidence="2" id="KW-1185">Reference proteome</keyword>
<dbReference type="SUPFAM" id="SSF53649">
    <property type="entry name" value="Alkaline phosphatase-like"/>
    <property type="match status" value="1"/>
</dbReference>
<protein>
    <recommendedName>
        <fullName evidence="3">Type I phosphodiesterase / nucleotide pyrophosphatase</fullName>
    </recommendedName>
</protein>
<dbReference type="EMBL" id="WJBU01000002">
    <property type="protein sequence ID" value="MRD46065.1"/>
    <property type="molecule type" value="Genomic_DNA"/>
</dbReference>
<gene>
    <name evidence="1" type="ORF">GHT07_02150</name>
</gene>
<dbReference type="OrthoDB" id="9771966at2"/>
<dbReference type="InterPro" id="IPR002591">
    <property type="entry name" value="Phosphodiest/P_Trfase"/>
</dbReference>